<comment type="catalytic activity">
    <reaction evidence="7">
        <text>a ubiquinone + NADH + 5 H(+)(in) = a ubiquinol + NAD(+) + 4 H(+)(out)</text>
        <dbReference type="Rhea" id="RHEA:29091"/>
        <dbReference type="Rhea" id="RHEA-COMP:9565"/>
        <dbReference type="Rhea" id="RHEA-COMP:9566"/>
        <dbReference type="ChEBI" id="CHEBI:15378"/>
        <dbReference type="ChEBI" id="CHEBI:16389"/>
        <dbReference type="ChEBI" id="CHEBI:17976"/>
        <dbReference type="ChEBI" id="CHEBI:57540"/>
        <dbReference type="ChEBI" id="CHEBI:57945"/>
        <dbReference type="EC" id="7.1.1.2"/>
    </reaction>
</comment>
<evidence type="ECO:0000256" key="5">
    <source>
        <dbReference type="ARBA" id="ARBA00022989"/>
    </source>
</evidence>
<name>A0A6M3WWL3_9FLOR</name>
<evidence type="ECO:0000256" key="3">
    <source>
        <dbReference type="ARBA" id="ARBA00009025"/>
    </source>
</evidence>
<keyword evidence="4 7" id="KW-0812">Transmembrane</keyword>
<evidence type="ECO:0000256" key="2">
    <source>
        <dbReference type="ARBA" id="ARBA00004141"/>
    </source>
</evidence>
<feature type="transmembrane region" description="Helical" evidence="7">
    <location>
        <begin position="247"/>
        <end position="267"/>
    </location>
</feature>
<dbReference type="AlphaFoldDB" id="A0A6M3WWL3"/>
<dbReference type="EMBL" id="MT117919">
    <property type="protein sequence ID" value="QJH88500.1"/>
    <property type="molecule type" value="Genomic_DNA"/>
</dbReference>
<sequence>MVNFIYSNLLMITALMPLLSALFLLVIPSRKEFLCWIITLIGTIFTFFFSLLLLILFNTSITTFQFIFTFFLMSFTNLYYTVGIDGISLYFILLTTFLCVICVLLSWNSIKFMLKEYLICFLMIEFFLIQVFIVLDIFLFYIFFESVLIPMFCIIGIWGSRKRKISASYQFFLYTLIGSLFMLLGLISIYIQLGSTDLQFIWTNSYLLKFPYILWFSFFISLAIKIPIVPVHTWLPEAHAEAPTSGSVILAGILLKLGSYGFLRILLPIFPEASIYFAPFILVLSLLNIIYASLVTLRQIDLKKIIAYSSIAHMGFVTAGIFTFNLKGLEGSIFLMIGHGLVSSGLFICIGILYDRYLTRIVKYYGGLTQVMPIFSFFLFIFLLANMGFPGTCNFIGEFLILLSLINQNKIVALFALGGIFLSGAYSLWFFNKVMFGILKTKFFVKFQDLSRREFYILCIFSFLIFVLGLYPIFILNNLHLSVNYLLQLMIK</sequence>
<feature type="transmembrane region" description="Helical" evidence="7">
    <location>
        <begin position="273"/>
        <end position="294"/>
    </location>
</feature>
<evidence type="ECO:0000256" key="1">
    <source>
        <dbReference type="ARBA" id="ARBA00003257"/>
    </source>
</evidence>
<keyword evidence="7" id="KW-0520">NAD</keyword>
<accession>A0A6M3WWL3</accession>
<comment type="function">
    <text evidence="1">Core subunit of the mitochondrial membrane respiratory chain NADH dehydrogenase (Complex I) that is believed to belong to the minimal assembly required for catalysis. Complex I functions in the transfer of electrons from NADH to the respiratory chain. The immediate electron acceptor for the enzyme is believed to be ubiquinone.</text>
</comment>
<feature type="transmembrane region" description="Helical" evidence="7">
    <location>
        <begin position="87"/>
        <end position="105"/>
    </location>
</feature>
<feature type="transmembrane region" description="Helical" evidence="7">
    <location>
        <begin position="9"/>
        <end position="27"/>
    </location>
</feature>
<dbReference type="PRINTS" id="PR01437">
    <property type="entry name" value="NUOXDRDTASE4"/>
</dbReference>
<geneLocation type="mitochondrion" evidence="9"/>
<keyword evidence="6 7" id="KW-0472">Membrane</keyword>
<feature type="transmembrane region" description="Helical" evidence="7">
    <location>
        <begin position="141"/>
        <end position="159"/>
    </location>
</feature>
<feature type="domain" description="NADH:quinone oxidoreductase/Mrp antiporter transmembrane" evidence="8">
    <location>
        <begin position="136"/>
        <end position="421"/>
    </location>
</feature>
<comment type="function">
    <text evidence="7">Core subunit of the mitochondrial membrane respiratory chain NADH dehydrogenase (Complex I) which catalyzes electron transfer from NADH through the respiratory chain, using ubiquinone as an electron acceptor. Essential for the catalytic activity and assembly of complex I.</text>
</comment>
<feature type="transmembrane region" description="Helical" evidence="7">
    <location>
        <begin position="213"/>
        <end position="235"/>
    </location>
</feature>
<dbReference type="NCBIfam" id="TIGR01972">
    <property type="entry name" value="NDH_I_M"/>
    <property type="match status" value="1"/>
</dbReference>
<dbReference type="EC" id="7.1.1.2" evidence="7"/>
<dbReference type="InterPro" id="IPR003918">
    <property type="entry name" value="NADH_UbQ_OxRdtase"/>
</dbReference>
<proteinExistence type="inferred from homology"/>
<dbReference type="GO" id="GO:0031966">
    <property type="term" value="C:mitochondrial membrane"/>
    <property type="evidence" value="ECO:0007669"/>
    <property type="project" value="UniProtKB-SubCell"/>
</dbReference>
<dbReference type="GO" id="GO:0003954">
    <property type="term" value="F:NADH dehydrogenase activity"/>
    <property type="evidence" value="ECO:0007669"/>
    <property type="project" value="TreeGrafter"/>
</dbReference>
<dbReference type="InterPro" id="IPR010227">
    <property type="entry name" value="NADH_Q_OxRdtase_chainM/4"/>
</dbReference>
<feature type="transmembrane region" description="Helical" evidence="7">
    <location>
        <begin position="171"/>
        <end position="193"/>
    </location>
</feature>
<evidence type="ECO:0000313" key="9">
    <source>
        <dbReference type="EMBL" id="QJH88500.1"/>
    </source>
</evidence>
<feature type="transmembrane region" description="Helical" evidence="7">
    <location>
        <begin position="375"/>
        <end position="405"/>
    </location>
</feature>
<organism evidence="9">
    <name type="scientific">Pterocladiophila hemisphaerica</name>
    <dbReference type="NCBI Taxonomy" id="2712948"/>
    <lineage>
        <taxon>Eukaryota</taxon>
        <taxon>Rhodophyta</taxon>
        <taxon>Florideophyceae</taxon>
        <taxon>Rhodymeniophycidae</taxon>
        <taxon>Gracilariales</taxon>
        <taxon>Pterocladiophilaceae</taxon>
        <taxon>Pterocladiophila</taxon>
    </lineage>
</organism>
<comment type="subcellular location">
    <subcellularLocation>
        <location evidence="2">Membrane</location>
        <topology evidence="2">Multi-pass membrane protein</topology>
    </subcellularLocation>
    <subcellularLocation>
        <location evidence="7">Mitochondrion membrane</location>
        <topology evidence="7">Multi-pass membrane protein</topology>
    </subcellularLocation>
</comment>
<keyword evidence="7" id="KW-0249">Electron transport</keyword>
<dbReference type="GO" id="GO:0008137">
    <property type="term" value="F:NADH dehydrogenase (ubiquinone) activity"/>
    <property type="evidence" value="ECO:0007669"/>
    <property type="project" value="UniProtKB-UniRule"/>
</dbReference>
<keyword evidence="7" id="KW-0679">Respiratory chain</keyword>
<keyword evidence="7 9" id="KW-0496">Mitochondrion</keyword>
<dbReference type="PANTHER" id="PTHR43507:SF1">
    <property type="entry name" value="NADH-UBIQUINONE OXIDOREDUCTASE CHAIN 4"/>
    <property type="match status" value="1"/>
</dbReference>
<keyword evidence="7" id="KW-0813">Transport</keyword>
<feature type="transmembrane region" description="Helical" evidence="7">
    <location>
        <begin position="332"/>
        <end position="354"/>
    </location>
</feature>
<keyword evidence="5 7" id="KW-1133">Transmembrane helix</keyword>
<feature type="transmembrane region" description="Helical" evidence="7">
    <location>
        <begin position="64"/>
        <end position="81"/>
    </location>
</feature>
<reference evidence="9" key="1">
    <citation type="journal article" date="2020" name="J. Phycol.">
        <title>The Organelle Genomes in the Photosynthetic Red Algal Parasite Pterocladiophila hemisphaerica (Florideophyceae, Rhodophyta) Have Elevated Substitution Rates and Extreme Gene Loss in the Plastid Genome.</title>
        <authorList>
            <person name="Preuss M."/>
            <person name="Verbruggen H."/>
            <person name="Zuccarello G.C."/>
        </authorList>
    </citation>
    <scope>NUCLEOTIDE SEQUENCE</scope>
</reference>
<dbReference type="PANTHER" id="PTHR43507">
    <property type="entry name" value="NADH-UBIQUINONE OXIDOREDUCTASE CHAIN 4"/>
    <property type="match status" value="1"/>
</dbReference>
<gene>
    <name evidence="9" type="primary">nad4</name>
</gene>
<keyword evidence="7" id="KW-0830">Ubiquinone</keyword>
<evidence type="ECO:0000256" key="4">
    <source>
        <dbReference type="ARBA" id="ARBA00022692"/>
    </source>
</evidence>
<dbReference type="GO" id="GO:0015990">
    <property type="term" value="P:electron transport coupled proton transport"/>
    <property type="evidence" value="ECO:0007669"/>
    <property type="project" value="TreeGrafter"/>
</dbReference>
<feature type="transmembrane region" description="Helical" evidence="7">
    <location>
        <begin position="455"/>
        <end position="476"/>
    </location>
</feature>
<comment type="similarity">
    <text evidence="3 7">Belongs to the complex I subunit 4 family.</text>
</comment>
<feature type="transmembrane region" description="Helical" evidence="7">
    <location>
        <begin position="33"/>
        <end position="57"/>
    </location>
</feature>
<feature type="transmembrane region" description="Helical" evidence="7">
    <location>
        <begin position="117"/>
        <end position="135"/>
    </location>
</feature>
<evidence type="ECO:0000259" key="8">
    <source>
        <dbReference type="Pfam" id="PF00361"/>
    </source>
</evidence>
<feature type="transmembrane region" description="Helical" evidence="7">
    <location>
        <begin position="306"/>
        <end position="326"/>
    </location>
</feature>
<dbReference type="GO" id="GO:0048039">
    <property type="term" value="F:ubiquinone binding"/>
    <property type="evidence" value="ECO:0007669"/>
    <property type="project" value="TreeGrafter"/>
</dbReference>
<evidence type="ECO:0000256" key="7">
    <source>
        <dbReference type="RuleBase" id="RU003297"/>
    </source>
</evidence>
<dbReference type="GO" id="GO:0042773">
    <property type="term" value="P:ATP synthesis coupled electron transport"/>
    <property type="evidence" value="ECO:0007669"/>
    <property type="project" value="InterPro"/>
</dbReference>
<dbReference type="InterPro" id="IPR001750">
    <property type="entry name" value="ND/Mrp_TM"/>
</dbReference>
<protein>
    <recommendedName>
        <fullName evidence="7">NADH-ubiquinone oxidoreductase chain 4</fullName>
        <ecNumber evidence="7">7.1.1.2</ecNumber>
    </recommendedName>
</protein>
<evidence type="ECO:0000256" key="6">
    <source>
        <dbReference type="ARBA" id="ARBA00023136"/>
    </source>
</evidence>
<feature type="transmembrane region" description="Helical" evidence="7">
    <location>
        <begin position="411"/>
        <end position="434"/>
    </location>
</feature>
<dbReference type="Pfam" id="PF00361">
    <property type="entry name" value="Proton_antipo_M"/>
    <property type="match status" value="1"/>
</dbReference>